<protein>
    <recommendedName>
        <fullName evidence="1">PKD-like domain-containing protein</fullName>
    </recommendedName>
</protein>
<dbReference type="RefSeq" id="WP_073231385.1">
    <property type="nucleotide sequence ID" value="NZ_FQUQ01000002.1"/>
</dbReference>
<dbReference type="Pfam" id="PF19408">
    <property type="entry name" value="PKD_6"/>
    <property type="match status" value="1"/>
</dbReference>
<sequence length="105" mass="11088">MKNLFIAILMLVTLTIGACKKNYEEGGYEAPKTLVISGPSEVKKNNSVDFATYYVNGTYVWTVSGDAAISSGQGSSKVTIMFGNTNAKVTVAVAGQTASREIAVQ</sequence>
<dbReference type="InterPro" id="IPR045829">
    <property type="entry name" value="PKD_6"/>
</dbReference>
<dbReference type="PROSITE" id="PS51257">
    <property type="entry name" value="PROKAR_LIPOPROTEIN"/>
    <property type="match status" value="1"/>
</dbReference>
<evidence type="ECO:0000259" key="1">
    <source>
        <dbReference type="Pfam" id="PF19408"/>
    </source>
</evidence>
<dbReference type="EMBL" id="FQUQ01000002">
    <property type="protein sequence ID" value="SHF39479.1"/>
    <property type="molecule type" value="Genomic_DNA"/>
</dbReference>
<evidence type="ECO:0000313" key="3">
    <source>
        <dbReference type="Proteomes" id="UP000184287"/>
    </source>
</evidence>
<feature type="domain" description="PKD-like" evidence="1">
    <location>
        <begin position="35"/>
        <end position="94"/>
    </location>
</feature>
<dbReference type="Proteomes" id="UP000184287">
    <property type="component" value="Unassembled WGS sequence"/>
</dbReference>
<accession>A0A1M5BAE8</accession>
<organism evidence="2 3">
    <name type="scientific">Pedobacter caeni</name>
    <dbReference type="NCBI Taxonomy" id="288992"/>
    <lineage>
        <taxon>Bacteria</taxon>
        <taxon>Pseudomonadati</taxon>
        <taxon>Bacteroidota</taxon>
        <taxon>Sphingobacteriia</taxon>
        <taxon>Sphingobacteriales</taxon>
        <taxon>Sphingobacteriaceae</taxon>
        <taxon>Pedobacter</taxon>
    </lineage>
</organism>
<dbReference type="STRING" id="288992.SAMN04488522_1021105"/>
<evidence type="ECO:0000313" key="2">
    <source>
        <dbReference type="EMBL" id="SHF39479.1"/>
    </source>
</evidence>
<proteinExistence type="predicted"/>
<reference evidence="3" key="1">
    <citation type="submission" date="2016-11" db="EMBL/GenBank/DDBJ databases">
        <authorList>
            <person name="Varghese N."/>
            <person name="Submissions S."/>
        </authorList>
    </citation>
    <scope>NUCLEOTIDE SEQUENCE [LARGE SCALE GENOMIC DNA]</scope>
    <source>
        <strain evidence="3">DSM 16990</strain>
    </source>
</reference>
<keyword evidence="3" id="KW-1185">Reference proteome</keyword>
<dbReference type="AlphaFoldDB" id="A0A1M5BAE8"/>
<dbReference type="OrthoDB" id="851990at2"/>
<gene>
    <name evidence="2" type="ORF">SAMN04488522_1021105</name>
</gene>
<name>A0A1M5BAE8_9SPHI</name>